<name>A0A6I4P379_9MICO</name>
<evidence type="ECO:0000313" key="5">
    <source>
        <dbReference type="Proteomes" id="UP000438182"/>
    </source>
</evidence>
<dbReference type="Proteomes" id="UP000438182">
    <property type="component" value="Unassembled WGS sequence"/>
</dbReference>
<feature type="domain" description="Phage shock protein PspC N-terminal" evidence="3">
    <location>
        <begin position="81"/>
        <end position="133"/>
    </location>
</feature>
<dbReference type="RefSeq" id="WP_160426779.1">
    <property type="nucleotide sequence ID" value="NZ_WSTA01000104.1"/>
</dbReference>
<feature type="transmembrane region" description="Helical" evidence="2">
    <location>
        <begin position="197"/>
        <end position="216"/>
    </location>
</feature>
<proteinExistence type="predicted"/>
<organism evidence="4 5">
    <name type="scientific">Agromyces seonyuensis</name>
    <dbReference type="NCBI Taxonomy" id="2662446"/>
    <lineage>
        <taxon>Bacteria</taxon>
        <taxon>Bacillati</taxon>
        <taxon>Actinomycetota</taxon>
        <taxon>Actinomycetes</taxon>
        <taxon>Micrococcales</taxon>
        <taxon>Microbacteriaceae</taxon>
        <taxon>Agromyces</taxon>
    </lineage>
</organism>
<feature type="transmembrane region" description="Helical" evidence="2">
    <location>
        <begin position="151"/>
        <end position="177"/>
    </location>
</feature>
<evidence type="ECO:0000256" key="2">
    <source>
        <dbReference type="SAM" id="Phobius"/>
    </source>
</evidence>
<keyword evidence="2" id="KW-1133">Transmembrane helix</keyword>
<dbReference type="EMBL" id="WSTA01000104">
    <property type="protein sequence ID" value="MWC00133.1"/>
    <property type="molecule type" value="Genomic_DNA"/>
</dbReference>
<dbReference type="Pfam" id="PF04024">
    <property type="entry name" value="PspC"/>
    <property type="match status" value="1"/>
</dbReference>
<feature type="compositionally biased region" description="Pro residues" evidence="1">
    <location>
        <begin position="38"/>
        <end position="50"/>
    </location>
</feature>
<feature type="region of interest" description="Disordered" evidence="1">
    <location>
        <begin position="1"/>
        <end position="68"/>
    </location>
</feature>
<feature type="region of interest" description="Disordered" evidence="1">
    <location>
        <begin position="269"/>
        <end position="304"/>
    </location>
</feature>
<feature type="region of interest" description="Disordered" evidence="1">
    <location>
        <begin position="224"/>
        <end position="250"/>
    </location>
</feature>
<feature type="compositionally biased region" description="Basic and acidic residues" evidence="1">
    <location>
        <begin position="1"/>
        <end position="29"/>
    </location>
</feature>
<evidence type="ECO:0000313" key="4">
    <source>
        <dbReference type="EMBL" id="MWC00133.1"/>
    </source>
</evidence>
<dbReference type="AlphaFoldDB" id="A0A6I4P379"/>
<feature type="transmembrane region" description="Helical" evidence="2">
    <location>
        <begin position="103"/>
        <end position="130"/>
    </location>
</feature>
<reference evidence="4 5" key="1">
    <citation type="submission" date="2019-12" db="EMBL/GenBank/DDBJ databases">
        <authorList>
            <person name="Kim Y.S."/>
        </authorList>
    </citation>
    <scope>NUCLEOTIDE SEQUENCE [LARGE SCALE GENOMIC DNA]</scope>
    <source>
        <strain evidence="4 5">MMS17-SY077</strain>
    </source>
</reference>
<feature type="transmembrane region" description="Helical" evidence="2">
    <location>
        <begin position="394"/>
        <end position="418"/>
    </location>
</feature>
<keyword evidence="2" id="KW-0812">Transmembrane</keyword>
<evidence type="ECO:0000259" key="3">
    <source>
        <dbReference type="Pfam" id="PF04024"/>
    </source>
</evidence>
<dbReference type="InterPro" id="IPR007168">
    <property type="entry name" value="Phageshock_PspC_N"/>
</dbReference>
<feature type="transmembrane region" description="Helical" evidence="2">
    <location>
        <begin position="366"/>
        <end position="388"/>
    </location>
</feature>
<feature type="compositionally biased region" description="Low complexity" evidence="1">
    <location>
        <begin position="51"/>
        <end position="62"/>
    </location>
</feature>
<protein>
    <submittedName>
        <fullName evidence="4">PspC domain-containing protein</fullName>
    </submittedName>
</protein>
<sequence>MTNDADRTAGRGAAEPRIETDATRPDHTAARHPGPTGAEPPLPPEPPRVPPGDGTAGAPGTPRRGDGGARFFDWMRANTFPRRNGWLGGVCAGLAWRLGIDPIIVRGVAVVLALFGLPMIFLYAAAWALLPDETGRIHVEDVFRGKFEPASVGIVILLVAAMLPIGNWFGSIVSRVWAPWTWNEGWWGWGYGFDGGAFVFFLLVLAGIGALVFWAVRRNRAGGAAGTTPATGPGEPNGPAAGPAASGANAADASTRPFFAAAPVSPQYGPPVATEQAAPEASSAVPEAPVAPAAPAGTSDEELAAWRAQQEAWKRDRDEYQRAQADADKAAKAKWAAENKARAASFQAMSEAERAKRRAERPRTSFAFVVAAIGVAIIAGGVTAALLVGDGVGFARLAGVALLAAGGALGLAMVVAGFARRRSGWLALLAVLALLAGFPLAAAPRGDVYLQSYVSIGAGGANASYVQPAGDMDVQFDATPSDPEGTRTEIAKVVGDVRVDVDDDAYVRITTALGDGELYVIDSDGAFRTIRGDGERTVVIGEGPGEPDELVIATAVGNVTVERD</sequence>
<keyword evidence="5" id="KW-1185">Reference proteome</keyword>
<accession>A0A6I4P379</accession>
<gene>
    <name evidence="4" type="ORF">GB864_16435</name>
</gene>
<keyword evidence="2" id="KW-0472">Membrane</keyword>
<feature type="compositionally biased region" description="Low complexity" evidence="1">
    <location>
        <begin position="277"/>
        <end position="296"/>
    </location>
</feature>
<feature type="compositionally biased region" description="Low complexity" evidence="1">
    <location>
        <begin position="226"/>
        <end position="250"/>
    </location>
</feature>
<comment type="caution">
    <text evidence="4">The sequence shown here is derived from an EMBL/GenBank/DDBJ whole genome shotgun (WGS) entry which is preliminary data.</text>
</comment>
<feature type="transmembrane region" description="Helical" evidence="2">
    <location>
        <begin position="425"/>
        <end position="443"/>
    </location>
</feature>
<evidence type="ECO:0000256" key="1">
    <source>
        <dbReference type="SAM" id="MobiDB-lite"/>
    </source>
</evidence>